<proteinExistence type="inferred from homology"/>
<name>A0AAV0EIN0_9ASTE</name>
<comment type="subcellular location">
    <subcellularLocation>
        <location evidence="1">Nucleus</location>
    </subcellularLocation>
</comment>
<dbReference type="AlphaFoldDB" id="A0AAV0EIN0"/>
<accession>A0AAV0EIN0</accession>
<comment type="caution">
    <text evidence="8">The sequence shown here is derived from an EMBL/GenBank/DDBJ whole genome shotgun (WGS) entry which is preliminary data.</text>
</comment>
<gene>
    <name evidence="8" type="ORF">CEPIT_LOCUS25405</name>
</gene>
<evidence type="ECO:0000259" key="7">
    <source>
        <dbReference type="PROSITE" id="PS50811"/>
    </source>
</evidence>
<dbReference type="GO" id="GO:0005634">
    <property type="term" value="C:nucleus"/>
    <property type="evidence" value="ECO:0007669"/>
    <property type="project" value="UniProtKB-SubCell"/>
</dbReference>
<dbReference type="InterPro" id="IPR003657">
    <property type="entry name" value="WRKY_dom"/>
</dbReference>
<protein>
    <recommendedName>
        <fullName evidence="7">WRKY domain-containing protein</fullName>
    </recommendedName>
</protein>
<keyword evidence="2" id="KW-0805">Transcription regulation</keyword>
<dbReference type="PROSITE" id="PS50811">
    <property type="entry name" value="WRKY"/>
    <property type="match status" value="1"/>
</dbReference>
<evidence type="ECO:0000256" key="3">
    <source>
        <dbReference type="ARBA" id="ARBA00023125"/>
    </source>
</evidence>
<dbReference type="GO" id="GO:0003700">
    <property type="term" value="F:DNA-binding transcription factor activity"/>
    <property type="evidence" value="ECO:0007669"/>
    <property type="project" value="InterPro"/>
</dbReference>
<keyword evidence="3" id="KW-0238">DNA-binding</keyword>
<dbReference type="PANTHER" id="PTHR32096">
    <property type="entry name" value="WRKY TRANSCRIPTION FACTOR 30-RELATED-RELATED"/>
    <property type="match status" value="1"/>
</dbReference>
<dbReference type="GO" id="GO:0042542">
    <property type="term" value="P:response to hydrogen peroxide"/>
    <property type="evidence" value="ECO:0007669"/>
    <property type="project" value="UniProtKB-ARBA"/>
</dbReference>
<dbReference type="PANTHER" id="PTHR32096:SF133">
    <property type="entry name" value="WRKY TRANSCRIPTION FACTOR 41-RELATED"/>
    <property type="match status" value="1"/>
</dbReference>
<dbReference type="InterPro" id="IPR044810">
    <property type="entry name" value="WRKY_plant"/>
</dbReference>
<dbReference type="GO" id="GO:0000976">
    <property type="term" value="F:transcription cis-regulatory region binding"/>
    <property type="evidence" value="ECO:0007669"/>
    <property type="project" value="TreeGrafter"/>
</dbReference>
<evidence type="ECO:0000256" key="6">
    <source>
        <dbReference type="ARBA" id="ARBA00060850"/>
    </source>
</evidence>
<evidence type="ECO:0000256" key="4">
    <source>
        <dbReference type="ARBA" id="ARBA00023163"/>
    </source>
</evidence>
<dbReference type="GO" id="GO:0009751">
    <property type="term" value="P:response to salicylic acid"/>
    <property type="evidence" value="ECO:0007669"/>
    <property type="project" value="UniProtKB-ARBA"/>
</dbReference>
<dbReference type="SUPFAM" id="SSF118290">
    <property type="entry name" value="WRKY DNA-binding domain"/>
    <property type="match status" value="1"/>
</dbReference>
<dbReference type="FunFam" id="2.20.25.80:FF:000009">
    <property type="entry name" value="WRKY transcription factor 53"/>
    <property type="match status" value="1"/>
</dbReference>
<evidence type="ECO:0000313" key="9">
    <source>
        <dbReference type="Proteomes" id="UP001152523"/>
    </source>
</evidence>
<dbReference type="GO" id="GO:0010150">
    <property type="term" value="P:leaf senescence"/>
    <property type="evidence" value="ECO:0007669"/>
    <property type="project" value="UniProtKB-ARBA"/>
</dbReference>
<evidence type="ECO:0000256" key="1">
    <source>
        <dbReference type="ARBA" id="ARBA00004123"/>
    </source>
</evidence>
<keyword evidence="5" id="KW-0539">Nucleus</keyword>
<keyword evidence="9" id="KW-1185">Reference proteome</keyword>
<dbReference type="Pfam" id="PF03106">
    <property type="entry name" value="WRKY"/>
    <property type="match status" value="1"/>
</dbReference>
<dbReference type="Gene3D" id="2.20.25.80">
    <property type="entry name" value="WRKY domain"/>
    <property type="match status" value="1"/>
</dbReference>
<evidence type="ECO:0000313" key="8">
    <source>
        <dbReference type="EMBL" id="CAH9123676.1"/>
    </source>
</evidence>
<dbReference type="InterPro" id="IPR036576">
    <property type="entry name" value="WRKY_dom_sf"/>
</dbReference>
<sequence length="330" mass="36921">MENTIGMNLERNKEIINELTRGRDCAVQLQGLIEESSSPDTCELLLLKKIISSCDKAIIRLLSFNLFFGLPDSMDTSSPPLLGNNSPVSELSDADSLKQNCRLGFSKKRKTSPQATESVRVCSDATGLGGALDDGHSWRKYGQKDILGATHPRAYYRCTHRFTKGCLATKHVQRSDEDPSVFEVTYKGMHTCIDSYPSLIQNPQFKLQESEENHDLILNSGLDQTLDIASDIFPHFSFPPFLNEHDEITEKENRLVGPCYPPPFASPTFSEELMDLSFLLDQHKDDFGLGQIMDESESDNLMIPTPSSVTNSPFFDGDTFDAIEFLENFS</sequence>
<dbReference type="SMART" id="SM00774">
    <property type="entry name" value="WRKY"/>
    <property type="match status" value="1"/>
</dbReference>
<evidence type="ECO:0000256" key="2">
    <source>
        <dbReference type="ARBA" id="ARBA00023015"/>
    </source>
</evidence>
<keyword evidence="4" id="KW-0804">Transcription</keyword>
<feature type="domain" description="WRKY" evidence="7">
    <location>
        <begin position="132"/>
        <end position="190"/>
    </location>
</feature>
<comment type="similarity">
    <text evidence="6">Belongs to the WRKY group III family.</text>
</comment>
<evidence type="ECO:0000256" key="5">
    <source>
        <dbReference type="ARBA" id="ARBA00023242"/>
    </source>
</evidence>
<organism evidence="8 9">
    <name type="scientific">Cuscuta epithymum</name>
    <dbReference type="NCBI Taxonomy" id="186058"/>
    <lineage>
        <taxon>Eukaryota</taxon>
        <taxon>Viridiplantae</taxon>
        <taxon>Streptophyta</taxon>
        <taxon>Embryophyta</taxon>
        <taxon>Tracheophyta</taxon>
        <taxon>Spermatophyta</taxon>
        <taxon>Magnoliopsida</taxon>
        <taxon>eudicotyledons</taxon>
        <taxon>Gunneridae</taxon>
        <taxon>Pentapetalae</taxon>
        <taxon>asterids</taxon>
        <taxon>lamiids</taxon>
        <taxon>Solanales</taxon>
        <taxon>Convolvulaceae</taxon>
        <taxon>Cuscuteae</taxon>
        <taxon>Cuscuta</taxon>
        <taxon>Cuscuta subgen. Cuscuta</taxon>
    </lineage>
</organism>
<reference evidence="8" key="1">
    <citation type="submission" date="2022-07" db="EMBL/GenBank/DDBJ databases">
        <authorList>
            <person name="Macas J."/>
            <person name="Novak P."/>
            <person name="Neumann P."/>
        </authorList>
    </citation>
    <scope>NUCLEOTIDE SEQUENCE</scope>
</reference>
<dbReference type="GO" id="GO:0010193">
    <property type="term" value="P:response to ozone"/>
    <property type="evidence" value="ECO:0007669"/>
    <property type="project" value="UniProtKB-ARBA"/>
</dbReference>
<dbReference type="Proteomes" id="UP001152523">
    <property type="component" value="Unassembled WGS sequence"/>
</dbReference>
<dbReference type="EMBL" id="CAMAPF010000932">
    <property type="protein sequence ID" value="CAH9123676.1"/>
    <property type="molecule type" value="Genomic_DNA"/>
</dbReference>